<comment type="subcellular location">
    <subcellularLocation>
        <location evidence="2">Membrane</location>
        <topology evidence="2">Multi-pass membrane protein</topology>
    </subcellularLocation>
</comment>
<evidence type="ECO:0000256" key="3">
    <source>
        <dbReference type="ARBA" id="ARBA00022448"/>
    </source>
</evidence>
<evidence type="ECO:0000256" key="2">
    <source>
        <dbReference type="ARBA" id="ARBA00004141"/>
    </source>
</evidence>
<dbReference type="AlphaFoldDB" id="A0A8H7AFT4"/>
<dbReference type="GO" id="GO:0046872">
    <property type="term" value="F:metal ion binding"/>
    <property type="evidence" value="ECO:0007669"/>
    <property type="project" value="UniProtKB-KW"/>
</dbReference>
<feature type="compositionally biased region" description="Polar residues" evidence="11">
    <location>
        <begin position="744"/>
        <end position="753"/>
    </location>
</feature>
<keyword evidence="15" id="KW-1185">Reference proteome</keyword>
<gene>
    <name evidence="14" type="ORF">GJ744_009589</name>
</gene>
<evidence type="ECO:0000256" key="5">
    <source>
        <dbReference type="ARBA" id="ARBA00022692"/>
    </source>
</evidence>
<evidence type="ECO:0000256" key="4">
    <source>
        <dbReference type="ARBA" id="ARBA00022617"/>
    </source>
</evidence>
<evidence type="ECO:0000256" key="10">
    <source>
        <dbReference type="ARBA" id="ARBA00023136"/>
    </source>
</evidence>
<feature type="compositionally biased region" description="Polar residues" evidence="11">
    <location>
        <begin position="772"/>
        <end position="782"/>
    </location>
</feature>
<feature type="region of interest" description="Disordered" evidence="11">
    <location>
        <begin position="436"/>
        <end position="508"/>
    </location>
</feature>
<evidence type="ECO:0000256" key="12">
    <source>
        <dbReference type="SAM" id="Phobius"/>
    </source>
</evidence>
<dbReference type="GO" id="GO:0016020">
    <property type="term" value="C:membrane"/>
    <property type="evidence" value="ECO:0007669"/>
    <property type="project" value="UniProtKB-SubCell"/>
</dbReference>
<dbReference type="GO" id="GO:0020037">
    <property type="term" value="F:heme binding"/>
    <property type="evidence" value="ECO:0007669"/>
    <property type="project" value="TreeGrafter"/>
</dbReference>
<dbReference type="InterPro" id="IPR006593">
    <property type="entry name" value="Cyt_b561/ferric_Rdtase_TM"/>
</dbReference>
<accession>A0A8H7AFT4</accession>
<keyword evidence="5 12" id="KW-0812">Transmembrane</keyword>
<organism evidence="14 15">
    <name type="scientific">Endocarpon pusillum</name>
    <dbReference type="NCBI Taxonomy" id="364733"/>
    <lineage>
        <taxon>Eukaryota</taxon>
        <taxon>Fungi</taxon>
        <taxon>Dikarya</taxon>
        <taxon>Ascomycota</taxon>
        <taxon>Pezizomycotina</taxon>
        <taxon>Eurotiomycetes</taxon>
        <taxon>Chaetothyriomycetidae</taxon>
        <taxon>Verrucariales</taxon>
        <taxon>Verrucariaceae</taxon>
        <taxon>Endocarpon</taxon>
    </lineage>
</organism>
<evidence type="ECO:0000256" key="9">
    <source>
        <dbReference type="ARBA" id="ARBA00023004"/>
    </source>
</evidence>
<keyword evidence="3" id="KW-0813">Transport</keyword>
<dbReference type="PROSITE" id="PS50939">
    <property type="entry name" value="CYTOCHROME_B561"/>
    <property type="match status" value="1"/>
</dbReference>
<evidence type="ECO:0000256" key="7">
    <source>
        <dbReference type="ARBA" id="ARBA00022982"/>
    </source>
</evidence>
<dbReference type="SMART" id="SM00665">
    <property type="entry name" value="B561"/>
    <property type="match status" value="1"/>
</dbReference>
<keyword evidence="6" id="KW-0479">Metal-binding</keyword>
<dbReference type="PANTHER" id="PTHR15422">
    <property type="entry name" value="OS05G0565100 PROTEIN"/>
    <property type="match status" value="1"/>
</dbReference>
<keyword evidence="10 12" id="KW-0472">Membrane</keyword>
<feature type="compositionally biased region" description="Low complexity" evidence="11">
    <location>
        <begin position="722"/>
        <end position="731"/>
    </location>
</feature>
<keyword evidence="9" id="KW-0408">Iron</keyword>
<feature type="domain" description="Cytochrome b561" evidence="13">
    <location>
        <begin position="33"/>
        <end position="231"/>
    </location>
</feature>
<dbReference type="GO" id="GO:0140575">
    <property type="term" value="F:transmembrane monodehydroascorbate reductase activity"/>
    <property type="evidence" value="ECO:0007669"/>
    <property type="project" value="InterPro"/>
</dbReference>
<feature type="transmembrane region" description="Helical" evidence="12">
    <location>
        <begin position="176"/>
        <end position="197"/>
    </location>
</feature>
<evidence type="ECO:0000256" key="11">
    <source>
        <dbReference type="SAM" id="MobiDB-lite"/>
    </source>
</evidence>
<feature type="compositionally biased region" description="Gly residues" evidence="11">
    <location>
        <begin position="807"/>
        <end position="817"/>
    </location>
</feature>
<feature type="compositionally biased region" description="Polar residues" evidence="11">
    <location>
        <begin position="556"/>
        <end position="569"/>
    </location>
</feature>
<comment type="cofactor">
    <cofactor evidence="1">
        <name>heme b</name>
        <dbReference type="ChEBI" id="CHEBI:60344"/>
    </cofactor>
</comment>
<feature type="compositionally biased region" description="Basic and acidic residues" evidence="11">
    <location>
        <begin position="443"/>
        <end position="455"/>
    </location>
</feature>
<feature type="region of interest" description="Disordered" evidence="11">
    <location>
        <begin position="360"/>
        <end position="418"/>
    </location>
</feature>
<feature type="region of interest" description="Disordered" evidence="11">
    <location>
        <begin position="522"/>
        <end position="817"/>
    </location>
</feature>
<proteinExistence type="predicted"/>
<dbReference type="Pfam" id="PF03188">
    <property type="entry name" value="Cytochrom_B561"/>
    <property type="match status" value="1"/>
</dbReference>
<feature type="compositionally biased region" description="Low complexity" evidence="11">
    <location>
        <begin position="399"/>
        <end position="411"/>
    </location>
</feature>
<feature type="compositionally biased region" description="Basic and acidic residues" evidence="11">
    <location>
        <begin position="687"/>
        <end position="702"/>
    </location>
</feature>
<protein>
    <recommendedName>
        <fullName evidence="13">Cytochrome b561 domain-containing protein</fullName>
    </recommendedName>
</protein>
<feature type="compositionally biased region" description="Low complexity" evidence="11">
    <location>
        <begin position="703"/>
        <end position="714"/>
    </location>
</feature>
<feature type="compositionally biased region" description="Polar residues" evidence="11">
    <location>
        <begin position="292"/>
        <end position="302"/>
    </location>
</feature>
<feature type="region of interest" description="Disordered" evidence="11">
    <location>
        <begin position="281"/>
        <end position="303"/>
    </location>
</feature>
<sequence length="817" mass="88704">MSPSPQLAPPGSSSYSSNTLHVGDGTWDTEKNTFLLPNLVGLNFATMRYNGMGNRFFTMTGYHGLIRAHGVLAAITFLGLVPAAIMLARFYGRSPFWALRLHIWFQILTFLLTTVLFILGFFAVGPERRLSNPHHGIGVAIYVLIIVQFFGGWLIHRKEKGKRRLHIPLKLMLHQWFGRVIALLGIVQIPLGLTLYGSPRHLFILYTIAAFVLVLTYFVLSWLHQRRLSRDYDAGASYHAGQDGVIDQRRDKRSSGLAKAAAAGLGAAGLAALWRRRSSRDRRDDDDVVGTESGTSYMTNEKYSARSEHGWTSKLLTIGAVAAGIAAVKSLFGDRRDDSSDAGPYRPPLGGNQSVATESYIEEGRPPRPVTPTGASPGYVRPSHPLAQSPMTPHHRHSNSSLSYSYTSGSPSRRDRRHPFRDAAATGGALFALRQIFKSRRQRKEDRRLEEERMHRANSQGQYTGDGFLPKRHRRDALGSQISTDFSESVIDDRQQRPSGNATGPILGGVGAASAAALADRNRIRPPGTDPPVIAGPSNVPSNIPPIPPIHRTDVDSSGSEVFTTTSNHQPHHRHHHHEAAAAEMAGVAGAAGAAGSRRRHSGRTQNTDSMESPPVSLKVKMHGDGRHVTLRRLTEEEAAAQREERRRAKRASVPAAAGIANSGRRRRNSSFSSSSGGEGAGGRMSSADRRWRRTEALERQQADAMAAQAAAVPPVAPPPMGAYQQPSLTTQPPPPPSHYTTTVDPRTGQQFNVPPPPPIPAGSGLGPAGSVTSPGTETSGATEYANNRRRRRAERAQARMAREGRLGGGGQSVEFS</sequence>
<evidence type="ECO:0000259" key="13">
    <source>
        <dbReference type="PROSITE" id="PS50939"/>
    </source>
</evidence>
<name>A0A8H7AFT4_9EURO</name>
<feature type="transmembrane region" description="Helical" evidence="12">
    <location>
        <begin position="136"/>
        <end position="155"/>
    </location>
</feature>
<dbReference type="InterPro" id="IPR045150">
    <property type="entry name" value="CYB561D1/2"/>
</dbReference>
<dbReference type="CDD" id="cd08760">
    <property type="entry name" value="Cyt_b561_FRRS1_like"/>
    <property type="match status" value="1"/>
</dbReference>
<evidence type="ECO:0000313" key="14">
    <source>
        <dbReference type="EMBL" id="KAF7508148.1"/>
    </source>
</evidence>
<dbReference type="Gene3D" id="1.20.120.1770">
    <property type="match status" value="1"/>
</dbReference>
<dbReference type="Proteomes" id="UP000606974">
    <property type="component" value="Unassembled WGS sequence"/>
</dbReference>
<evidence type="ECO:0000256" key="6">
    <source>
        <dbReference type="ARBA" id="ARBA00022723"/>
    </source>
</evidence>
<keyword evidence="4" id="KW-0349">Heme</keyword>
<feature type="transmembrane region" description="Helical" evidence="12">
    <location>
        <begin position="203"/>
        <end position="223"/>
    </location>
</feature>
<feature type="transmembrane region" description="Helical" evidence="12">
    <location>
        <begin position="103"/>
        <end position="124"/>
    </location>
</feature>
<evidence type="ECO:0000256" key="1">
    <source>
        <dbReference type="ARBA" id="ARBA00001970"/>
    </source>
</evidence>
<evidence type="ECO:0000313" key="15">
    <source>
        <dbReference type="Proteomes" id="UP000606974"/>
    </source>
</evidence>
<feature type="region of interest" description="Disordered" evidence="11">
    <location>
        <begin position="334"/>
        <end position="353"/>
    </location>
</feature>
<reference evidence="14" key="1">
    <citation type="submission" date="2020-02" db="EMBL/GenBank/DDBJ databases">
        <authorList>
            <person name="Palmer J.M."/>
        </authorList>
    </citation>
    <scope>NUCLEOTIDE SEQUENCE</scope>
    <source>
        <strain evidence="14">EPUS1.4</strain>
        <tissue evidence="14">Thallus</tissue>
    </source>
</reference>
<feature type="compositionally biased region" description="Basic and acidic residues" evidence="11">
    <location>
        <begin position="622"/>
        <end position="647"/>
    </location>
</feature>
<feature type="transmembrane region" description="Helical" evidence="12">
    <location>
        <begin position="256"/>
        <end position="274"/>
    </location>
</feature>
<comment type="caution">
    <text evidence="14">The sequence shown here is derived from an EMBL/GenBank/DDBJ whole genome shotgun (WGS) entry which is preliminary data.</text>
</comment>
<dbReference type="PANTHER" id="PTHR15422:SF24">
    <property type="entry name" value="DOMON RELATED DOMAIN-CONTAINING PROTEIN"/>
    <property type="match status" value="1"/>
</dbReference>
<feature type="compositionally biased region" description="Basic and acidic residues" evidence="11">
    <location>
        <begin position="795"/>
        <end position="806"/>
    </location>
</feature>
<dbReference type="OrthoDB" id="19261at2759"/>
<keyword evidence="8 12" id="KW-1133">Transmembrane helix</keyword>
<dbReference type="EMBL" id="JAACFV010000058">
    <property type="protein sequence ID" value="KAF7508148.1"/>
    <property type="molecule type" value="Genomic_DNA"/>
</dbReference>
<evidence type="ECO:0000256" key="8">
    <source>
        <dbReference type="ARBA" id="ARBA00022989"/>
    </source>
</evidence>
<feature type="compositionally biased region" description="Low complexity" evidence="11">
    <location>
        <begin position="582"/>
        <end position="596"/>
    </location>
</feature>
<feature type="transmembrane region" description="Helical" evidence="12">
    <location>
        <begin position="66"/>
        <end position="91"/>
    </location>
</feature>
<keyword evidence="7" id="KW-0249">Electron transport</keyword>